<feature type="compositionally biased region" description="Basic and acidic residues" evidence="1">
    <location>
        <begin position="71"/>
        <end position="87"/>
    </location>
</feature>
<dbReference type="AlphaFoldDB" id="A0AA39IL50"/>
<evidence type="ECO:0000256" key="1">
    <source>
        <dbReference type="SAM" id="MobiDB-lite"/>
    </source>
</evidence>
<feature type="compositionally biased region" description="Basic and acidic residues" evidence="1">
    <location>
        <begin position="25"/>
        <end position="35"/>
    </location>
</feature>
<name>A0AA39IL50_9BILA</name>
<feature type="compositionally biased region" description="Basic and acidic residues" evidence="1">
    <location>
        <begin position="1"/>
        <end position="13"/>
    </location>
</feature>
<feature type="compositionally biased region" description="Basic and acidic residues" evidence="1">
    <location>
        <begin position="119"/>
        <end position="184"/>
    </location>
</feature>
<sequence length="227" mass="25571">MGLCVTRDKDAGWKKNKNKKTPITKQRDAAKEKKSTTIKTTNANLDKPSNEELQRKQNGPNSFEDSAPLDTKVKEKTANRVKQEKSQDANTPVCTDGTIPISGVKSNVSTPFEDNAFLETKDKEKTAHQTKEEKPKNIKIKNEEKKRSGDARKKMMKKDEDLYPKVREPTGSERKRKKAALEASRKKKIADGFYQSSSDVDDTLEAIGSLKPEESDVNKTSQSEKPW</sequence>
<evidence type="ECO:0000313" key="3">
    <source>
        <dbReference type="Proteomes" id="UP001175271"/>
    </source>
</evidence>
<comment type="caution">
    <text evidence="2">The sequence shown here is derived from an EMBL/GenBank/DDBJ whole genome shotgun (WGS) entry which is preliminary data.</text>
</comment>
<reference evidence="2" key="1">
    <citation type="submission" date="2023-06" db="EMBL/GenBank/DDBJ databases">
        <title>Genomic analysis of the entomopathogenic nematode Steinernema hermaphroditum.</title>
        <authorList>
            <person name="Schwarz E.M."/>
            <person name="Heppert J.K."/>
            <person name="Baniya A."/>
            <person name="Schwartz H.T."/>
            <person name="Tan C.-H."/>
            <person name="Antoshechkin I."/>
            <person name="Sternberg P.W."/>
            <person name="Goodrich-Blair H."/>
            <person name="Dillman A.R."/>
        </authorList>
    </citation>
    <scope>NUCLEOTIDE SEQUENCE</scope>
    <source>
        <strain evidence="2">PS9179</strain>
        <tissue evidence="2">Whole animal</tissue>
    </source>
</reference>
<dbReference type="EMBL" id="JAUCMV010000001">
    <property type="protein sequence ID" value="KAK0425064.1"/>
    <property type="molecule type" value="Genomic_DNA"/>
</dbReference>
<organism evidence="2 3">
    <name type="scientific">Steinernema hermaphroditum</name>
    <dbReference type="NCBI Taxonomy" id="289476"/>
    <lineage>
        <taxon>Eukaryota</taxon>
        <taxon>Metazoa</taxon>
        <taxon>Ecdysozoa</taxon>
        <taxon>Nematoda</taxon>
        <taxon>Chromadorea</taxon>
        <taxon>Rhabditida</taxon>
        <taxon>Tylenchina</taxon>
        <taxon>Panagrolaimomorpha</taxon>
        <taxon>Strongyloidoidea</taxon>
        <taxon>Steinernematidae</taxon>
        <taxon>Steinernema</taxon>
    </lineage>
</organism>
<proteinExistence type="predicted"/>
<dbReference type="Proteomes" id="UP001175271">
    <property type="component" value="Unassembled WGS sequence"/>
</dbReference>
<feature type="region of interest" description="Disordered" evidence="1">
    <location>
        <begin position="1"/>
        <end position="227"/>
    </location>
</feature>
<feature type="compositionally biased region" description="Polar residues" evidence="1">
    <location>
        <begin position="218"/>
        <end position="227"/>
    </location>
</feature>
<accession>A0AA39IL50</accession>
<protein>
    <submittedName>
        <fullName evidence="2">Uncharacterized protein</fullName>
    </submittedName>
</protein>
<keyword evidence="3" id="KW-1185">Reference proteome</keyword>
<evidence type="ECO:0000313" key="2">
    <source>
        <dbReference type="EMBL" id="KAK0425064.1"/>
    </source>
</evidence>
<gene>
    <name evidence="2" type="ORF">QR680_009011</name>
</gene>